<feature type="region of interest" description="Disordered" evidence="1">
    <location>
        <begin position="41"/>
        <end position="60"/>
    </location>
</feature>
<proteinExistence type="predicted"/>
<name>A0A0R3MHJ7_9BRAD</name>
<dbReference type="Proteomes" id="UP000051660">
    <property type="component" value="Unassembled WGS sequence"/>
</dbReference>
<organism evidence="2 3">
    <name type="scientific">Bradyrhizobium lablabi</name>
    <dbReference type="NCBI Taxonomy" id="722472"/>
    <lineage>
        <taxon>Bacteria</taxon>
        <taxon>Pseudomonadati</taxon>
        <taxon>Pseudomonadota</taxon>
        <taxon>Alphaproteobacteria</taxon>
        <taxon>Hyphomicrobiales</taxon>
        <taxon>Nitrobacteraceae</taxon>
        <taxon>Bradyrhizobium</taxon>
    </lineage>
</organism>
<evidence type="ECO:0008006" key="4">
    <source>
        <dbReference type="Google" id="ProtNLM"/>
    </source>
</evidence>
<evidence type="ECO:0000256" key="1">
    <source>
        <dbReference type="SAM" id="MobiDB-lite"/>
    </source>
</evidence>
<dbReference type="RefSeq" id="WP_057860809.1">
    <property type="nucleotide sequence ID" value="NZ_LLYB01000092.1"/>
</dbReference>
<evidence type="ECO:0000313" key="3">
    <source>
        <dbReference type="Proteomes" id="UP000051660"/>
    </source>
</evidence>
<dbReference type="EMBL" id="LLYB01000092">
    <property type="protein sequence ID" value="KRR19752.1"/>
    <property type="molecule type" value="Genomic_DNA"/>
</dbReference>
<protein>
    <recommendedName>
        <fullName evidence="4">Bacteriocin</fullName>
    </recommendedName>
</protein>
<evidence type="ECO:0000313" key="2">
    <source>
        <dbReference type="EMBL" id="KRR19752.1"/>
    </source>
</evidence>
<reference evidence="2 3" key="1">
    <citation type="submission" date="2014-03" db="EMBL/GenBank/DDBJ databases">
        <title>Bradyrhizobium valentinum sp. nov., isolated from effective nodules of Lupinus mariae-josephae, a lupine endemic of basic-lime soils in Eastern Spain.</title>
        <authorList>
            <person name="Duran D."/>
            <person name="Rey L."/>
            <person name="Navarro A."/>
            <person name="Busquets A."/>
            <person name="Imperial J."/>
            <person name="Ruiz-Argueso T."/>
        </authorList>
    </citation>
    <scope>NUCLEOTIDE SEQUENCE [LARGE SCALE GENOMIC DNA]</scope>
    <source>
        <strain evidence="2 3">CCBAU 23086</strain>
    </source>
</reference>
<accession>A0A0R3MHJ7</accession>
<dbReference type="AlphaFoldDB" id="A0A0R3MHJ7"/>
<gene>
    <name evidence="2" type="ORF">CQ14_38740</name>
</gene>
<comment type="caution">
    <text evidence="2">The sequence shown here is derived from an EMBL/GenBank/DDBJ whole genome shotgun (WGS) entry which is preliminary data.</text>
</comment>
<sequence>MAGHAISAKSEAMELHELSSEELDSVSGGFFSHFISLASKGGTGGGQGDTGGGQNDPSQMFQQIMQQLTQG</sequence>
<feature type="compositionally biased region" description="Gly residues" evidence="1">
    <location>
        <begin position="41"/>
        <end position="54"/>
    </location>
</feature>